<gene>
    <name evidence="2" type="ORF">SETIT_2G146000v2</name>
</gene>
<reference evidence="2" key="1">
    <citation type="journal article" date="2012" name="Nat. Biotechnol.">
        <title>Reference genome sequence of the model plant Setaria.</title>
        <authorList>
            <person name="Bennetzen J.L."/>
            <person name="Schmutz J."/>
            <person name="Wang H."/>
            <person name="Percifield R."/>
            <person name="Hawkins J."/>
            <person name="Pontaroli A.C."/>
            <person name="Estep M."/>
            <person name="Feng L."/>
            <person name="Vaughn J.N."/>
            <person name="Grimwood J."/>
            <person name="Jenkins J."/>
            <person name="Barry K."/>
            <person name="Lindquist E."/>
            <person name="Hellsten U."/>
            <person name="Deshpande S."/>
            <person name="Wang X."/>
            <person name="Wu X."/>
            <person name="Mitros T."/>
            <person name="Triplett J."/>
            <person name="Yang X."/>
            <person name="Ye C.Y."/>
            <person name="Mauro-Herrera M."/>
            <person name="Wang L."/>
            <person name="Li P."/>
            <person name="Sharma M."/>
            <person name="Sharma R."/>
            <person name="Ronald P.C."/>
            <person name="Panaud O."/>
            <person name="Kellogg E.A."/>
            <person name="Brutnell T.P."/>
            <person name="Doust A.N."/>
            <person name="Tuskan G.A."/>
            <person name="Rokhsar D."/>
            <person name="Devos K.M."/>
        </authorList>
    </citation>
    <scope>NUCLEOTIDE SEQUENCE [LARGE SCALE GENOMIC DNA]</scope>
    <source>
        <strain evidence="2">Yugu1</strain>
    </source>
</reference>
<evidence type="ECO:0000313" key="2">
    <source>
        <dbReference type="EMBL" id="RCV10909.1"/>
    </source>
</evidence>
<dbReference type="EMBL" id="CM003529">
    <property type="protein sequence ID" value="RCV10909.1"/>
    <property type="molecule type" value="Genomic_DNA"/>
</dbReference>
<name>A0A368PZ29_SETIT</name>
<reference evidence="2" key="2">
    <citation type="submission" date="2015-07" db="EMBL/GenBank/DDBJ databases">
        <authorList>
            <person name="Noorani M."/>
        </authorList>
    </citation>
    <scope>NUCLEOTIDE SEQUENCE</scope>
    <source>
        <strain evidence="2">Yugu1</strain>
    </source>
</reference>
<sequence>MRLQHTYWQLHHGRPENRVQPFYSLCCWCGCRPQVAHRHDARDRHATATLPGASCGRAAHPHSLLRLTLPAAVAGQVAFLADAATRERADRLPLPPCQAPLPSSSPLRQDERAGPPLSGRIWRPTGAICCCPYRLSSGSEARRPIGFEFQGYLFVRVSWSIHKTYYMAHGNVNRSKQWI</sequence>
<proteinExistence type="predicted"/>
<dbReference type="AlphaFoldDB" id="A0A368PZ29"/>
<evidence type="ECO:0000256" key="1">
    <source>
        <dbReference type="SAM" id="MobiDB-lite"/>
    </source>
</evidence>
<organism evidence="2">
    <name type="scientific">Setaria italica</name>
    <name type="common">Foxtail millet</name>
    <name type="synonym">Panicum italicum</name>
    <dbReference type="NCBI Taxonomy" id="4555"/>
    <lineage>
        <taxon>Eukaryota</taxon>
        <taxon>Viridiplantae</taxon>
        <taxon>Streptophyta</taxon>
        <taxon>Embryophyta</taxon>
        <taxon>Tracheophyta</taxon>
        <taxon>Spermatophyta</taxon>
        <taxon>Magnoliopsida</taxon>
        <taxon>Liliopsida</taxon>
        <taxon>Poales</taxon>
        <taxon>Poaceae</taxon>
        <taxon>PACMAD clade</taxon>
        <taxon>Panicoideae</taxon>
        <taxon>Panicodae</taxon>
        <taxon>Paniceae</taxon>
        <taxon>Cenchrinae</taxon>
        <taxon>Setaria</taxon>
    </lineage>
</organism>
<feature type="region of interest" description="Disordered" evidence="1">
    <location>
        <begin position="92"/>
        <end position="117"/>
    </location>
</feature>
<accession>A0A368PZ29</accession>
<protein>
    <submittedName>
        <fullName evidence="2">Uncharacterized protein</fullName>
    </submittedName>
</protein>